<feature type="coiled-coil region" evidence="2">
    <location>
        <begin position="15"/>
        <end position="42"/>
    </location>
</feature>
<dbReference type="EMBL" id="BFAA01019453">
    <property type="protein sequence ID" value="GCB82421.1"/>
    <property type="molecule type" value="Genomic_DNA"/>
</dbReference>
<evidence type="ECO:0000256" key="1">
    <source>
        <dbReference type="ARBA" id="ARBA00023054"/>
    </source>
</evidence>
<dbReference type="AlphaFoldDB" id="A0A401QAM2"/>
<organism evidence="4 5">
    <name type="scientific">Scyliorhinus torazame</name>
    <name type="common">Cloudy catshark</name>
    <name type="synonym">Catulus torazame</name>
    <dbReference type="NCBI Taxonomy" id="75743"/>
    <lineage>
        <taxon>Eukaryota</taxon>
        <taxon>Metazoa</taxon>
        <taxon>Chordata</taxon>
        <taxon>Craniata</taxon>
        <taxon>Vertebrata</taxon>
        <taxon>Chondrichthyes</taxon>
        <taxon>Elasmobranchii</taxon>
        <taxon>Galeomorphii</taxon>
        <taxon>Galeoidea</taxon>
        <taxon>Carcharhiniformes</taxon>
        <taxon>Scyliorhinidae</taxon>
        <taxon>Scyliorhinus</taxon>
    </lineage>
</organism>
<reference evidence="4 5" key="1">
    <citation type="journal article" date="2018" name="Nat. Ecol. Evol.">
        <title>Shark genomes provide insights into elasmobranch evolution and the origin of vertebrates.</title>
        <authorList>
            <person name="Hara Y"/>
            <person name="Yamaguchi K"/>
            <person name="Onimaru K"/>
            <person name="Kadota M"/>
            <person name="Koyanagi M"/>
            <person name="Keeley SD"/>
            <person name="Tatsumi K"/>
            <person name="Tanaka K"/>
            <person name="Motone F"/>
            <person name="Kageyama Y"/>
            <person name="Nozu R"/>
            <person name="Adachi N"/>
            <person name="Nishimura O"/>
            <person name="Nakagawa R"/>
            <person name="Tanegashima C"/>
            <person name="Kiyatake I"/>
            <person name="Matsumoto R"/>
            <person name="Murakumo K"/>
            <person name="Nishida K"/>
            <person name="Terakita A"/>
            <person name="Kuratani S"/>
            <person name="Sato K"/>
            <person name="Hyodo S Kuraku.S."/>
        </authorList>
    </citation>
    <scope>NUCLEOTIDE SEQUENCE [LARGE SCALE GENOMIC DNA]</scope>
</reference>
<dbReference type="GO" id="GO:0070971">
    <property type="term" value="C:endoplasmic reticulum exit site"/>
    <property type="evidence" value="ECO:0007669"/>
    <property type="project" value="TreeGrafter"/>
</dbReference>
<comment type="caution">
    <text evidence="4">The sequence shown here is derived from an EMBL/GenBank/DDBJ whole genome shotgun (WGS) entry which is preliminary data.</text>
</comment>
<gene>
    <name evidence="4" type="ORF">scyTo_0021603</name>
</gene>
<dbReference type="STRING" id="75743.A0A401QAM2"/>
<dbReference type="Proteomes" id="UP000288216">
    <property type="component" value="Unassembled WGS sequence"/>
</dbReference>
<sequence>IATHEKKAHENWLSARSAERTLTEEKRETANLRQKMIELNQKLSQVQRPSIIKPTPGRPDFLGPPGAPPPLGVAHRDQYVYLAESFYEKCHREKKISRSQIISKETSTAKIERGFW</sequence>
<dbReference type="GO" id="GO:0005789">
    <property type="term" value="C:endoplasmic reticulum membrane"/>
    <property type="evidence" value="ECO:0007669"/>
    <property type="project" value="TreeGrafter"/>
</dbReference>
<evidence type="ECO:0000313" key="4">
    <source>
        <dbReference type="EMBL" id="GCB82421.1"/>
    </source>
</evidence>
<proteinExistence type="predicted"/>
<keyword evidence="1 2" id="KW-0175">Coiled coil</keyword>
<name>A0A401QAM2_SCYTO</name>
<dbReference type="GO" id="GO:0035459">
    <property type="term" value="P:vesicle cargo loading"/>
    <property type="evidence" value="ECO:0007669"/>
    <property type="project" value="TreeGrafter"/>
</dbReference>
<dbReference type="GO" id="GO:0006888">
    <property type="term" value="P:endoplasmic reticulum to Golgi vesicle-mediated transport"/>
    <property type="evidence" value="ECO:0007669"/>
    <property type="project" value="TreeGrafter"/>
</dbReference>
<dbReference type="GO" id="GO:0009306">
    <property type="term" value="P:protein secretion"/>
    <property type="evidence" value="ECO:0007669"/>
    <property type="project" value="TreeGrafter"/>
</dbReference>
<feature type="region of interest" description="Disordered" evidence="3">
    <location>
        <begin position="45"/>
        <end position="69"/>
    </location>
</feature>
<feature type="non-terminal residue" evidence="4">
    <location>
        <position position="1"/>
    </location>
</feature>
<dbReference type="PANTHER" id="PTHR23158">
    <property type="entry name" value="MELANOMA INHIBITORY ACTIVITY-RELATED"/>
    <property type="match status" value="1"/>
</dbReference>
<keyword evidence="5" id="KW-1185">Reference proteome</keyword>
<dbReference type="PANTHER" id="PTHR23158:SF54">
    <property type="entry name" value="TRANSPORT AND GOLGI ORGANIZATION PROTEIN 1 HOMOLOG"/>
    <property type="match status" value="1"/>
</dbReference>
<evidence type="ECO:0000313" key="5">
    <source>
        <dbReference type="Proteomes" id="UP000288216"/>
    </source>
</evidence>
<evidence type="ECO:0000256" key="2">
    <source>
        <dbReference type="SAM" id="Coils"/>
    </source>
</evidence>
<dbReference type="InterPro" id="IPR051500">
    <property type="entry name" value="cTAGE_MIA/OTOR"/>
</dbReference>
<dbReference type="OrthoDB" id="3548878at2759"/>
<protein>
    <submittedName>
        <fullName evidence="4">Uncharacterized protein</fullName>
    </submittedName>
</protein>
<evidence type="ECO:0000256" key="3">
    <source>
        <dbReference type="SAM" id="MobiDB-lite"/>
    </source>
</evidence>
<accession>A0A401QAM2</accession>